<dbReference type="EMBL" id="MN739416">
    <property type="protein sequence ID" value="QHT03733.1"/>
    <property type="molecule type" value="Genomic_DNA"/>
</dbReference>
<protein>
    <submittedName>
        <fullName evidence="1">Uncharacterized protein</fullName>
    </submittedName>
</protein>
<sequence>MSAEIVNIMLTLRNQIKIYHWETMSFSRHKATDQLVEKLDDAIDTFVEVYIGKYGRPNLTAKTGRIQLRNYKDEEAATLLKEGVDWMSEKLPKLLKPSDTDLLNIRDEILAHLNKTLYLFTFH</sequence>
<evidence type="ECO:0000313" key="1">
    <source>
        <dbReference type="EMBL" id="QHT03733.1"/>
    </source>
</evidence>
<dbReference type="AlphaFoldDB" id="A0A6C0CHG3"/>
<dbReference type="Pfam" id="PF19174">
    <property type="entry name" value="DUF5856"/>
    <property type="match status" value="1"/>
</dbReference>
<proteinExistence type="predicted"/>
<accession>A0A6C0CHG3</accession>
<name>A0A6C0CHG3_9ZZZZ</name>
<dbReference type="InterPro" id="IPR043876">
    <property type="entry name" value="DUF5856"/>
</dbReference>
<organism evidence="1">
    <name type="scientific">viral metagenome</name>
    <dbReference type="NCBI Taxonomy" id="1070528"/>
    <lineage>
        <taxon>unclassified sequences</taxon>
        <taxon>metagenomes</taxon>
        <taxon>organismal metagenomes</taxon>
    </lineage>
</organism>
<reference evidence="1" key="1">
    <citation type="journal article" date="2020" name="Nature">
        <title>Giant virus diversity and host interactions through global metagenomics.</title>
        <authorList>
            <person name="Schulz F."/>
            <person name="Roux S."/>
            <person name="Paez-Espino D."/>
            <person name="Jungbluth S."/>
            <person name="Walsh D.A."/>
            <person name="Denef V.J."/>
            <person name="McMahon K.D."/>
            <person name="Konstantinidis K.T."/>
            <person name="Eloe-Fadrosh E.A."/>
            <person name="Kyrpides N.C."/>
            <person name="Woyke T."/>
        </authorList>
    </citation>
    <scope>NUCLEOTIDE SEQUENCE</scope>
    <source>
        <strain evidence="1">GVMAG-M-3300021120-1</strain>
    </source>
</reference>